<organism evidence="1 2">
    <name type="scientific">Romanomermis culicivorax</name>
    <name type="common">Nematode worm</name>
    <dbReference type="NCBI Taxonomy" id="13658"/>
    <lineage>
        <taxon>Eukaryota</taxon>
        <taxon>Metazoa</taxon>
        <taxon>Ecdysozoa</taxon>
        <taxon>Nematoda</taxon>
        <taxon>Enoplea</taxon>
        <taxon>Dorylaimia</taxon>
        <taxon>Mermithida</taxon>
        <taxon>Mermithoidea</taxon>
        <taxon>Mermithidae</taxon>
        <taxon>Romanomermis</taxon>
    </lineage>
</organism>
<dbReference type="GO" id="GO:0005737">
    <property type="term" value="C:cytoplasm"/>
    <property type="evidence" value="ECO:0007669"/>
    <property type="project" value="TreeGrafter"/>
</dbReference>
<reference evidence="2" key="1">
    <citation type="submission" date="2022-11" db="UniProtKB">
        <authorList>
            <consortium name="WormBaseParasite"/>
        </authorList>
    </citation>
    <scope>IDENTIFICATION</scope>
</reference>
<sequence length="103" mass="12211">MKVYQECLSFKIGILNRNAHLTDRYFILCHVLRCPQEMGEWSKKFIQPLPQSDSLFDRSLVMNHFLTLLRIVLEPIKNRKNYLHDYLKNTVSDNSWVIVDVDG</sequence>
<dbReference type="PANTHER" id="PTHR31139:SF4">
    <property type="entry name" value="ECTOPIC P GRANULES PROTEIN 5 HOMOLOG"/>
    <property type="match status" value="1"/>
</dbReference>
<name>A0A915KBV9_ROMCU</name>
<dbReference type="InterPro" id="IPR051436">
    <property type="entry name" value="Autophagy-related_EPG5"/>
</dbReference>
<proteinExistence type="predicted"/>
<evidence type="ECO:0000313" key="1">
    <source>
        <dbReference type="Proteomes" id="UP000887565"/>
    </source>
</evidence>
<evidence type="ECO:0000313" key="2">
    <source>
        <dbReference type="WBParaSite" id="nRc.2.0.1.t35855-RA"/>
    </source>
</evidence>
<dbReference type="Proteomes" id="UP000887565">
    <property type="component" value="Unplaced"/>
</dbReference>
<dbReference type="GO" id="GO:0097352">
    <property type="term" value="P:autophagosome maturation"/>
    <property type="evidence" value="ECO:0007669"/>
    <property type="project" value="TreeGrafter"/>
</dbReference>
<dbReference type="PANTHER" id="PTHR31139">
    <property type="entry name" value="ECTOPIC P GRANULES PROTEIN 5 HOMOLOG"/>
    <property type="match status" value="1"/>
</dbReference>
<dbReference type="WBParaSite" id="nRc.2.0.1.t35855-RA">
    <property type="protein sequence ID" value="nRc.2.0.1.t35855-RA"/>
    <property type="gene ID" value="nRc.2.0.1.g35855"/>
</dbReference>
<protein>
    <submittedName>
        <fullName evidence="2">Uncharacterized protein</fullName>
    </submittedName>
</protein>
<accession>A0A915KBV9</accession>
<dbReference type="AlphaFoldDB" id="A0A915KBV9"/>
<keyword evidence="1" id="KW-1185">Reference proteome</keyword>